<dbReference type="Proteomes" id="UP000281553">
    <property type="component" value="Unassembled WGS sequence"/>
</dbReference>
<proteinExistence type="predicted"/>
<evidence type="ECO:0000313" key="1">
    <source>
        <dbReference type="EMBL" id="VDK87701.1"/>
    </source>
</evidence>
<name>A0A3P6VBM0_DIBLA</name>
<sequence>MIRQLNDGMMARVTDNETIPEAFALPKSETGLCPDSIIERGGHVEPPGRHGKKQPIPVIATSVVLRDQHHCSGSSCLRLSSLCTPT</sequence>
<organism evidence="1 2">
    <name type="scientific">Dibothriocephalus latus</name>
    <name type="common">Fish tapeworm</name>
    <name type="synonym">Diphyllobothrium latum</name>
    <dbReference type="NCBI Taxonomy" id="60516"/>
    <lineage>
        <taxon>Eukaryota</taxon>
        <taxon>Metazoa</taxon>
        <taxon>Spiralia</taxon>
        <taxon>Lophotrochozoa</taxon>
        <taxon>Platyhelminthes</taxon>
        <taxon>Cestoda</taxon>
        <taxon>Eucestoda</taxon>
        <taxon>Diphyllobothriidea</taxon>
        <taxon>Diphyllobothriidae</taxon>
        <taxon>Dibothriocephalus</taxon>
    </lineage>
</organism>
<dbReference type="OrthoDB" id="1421278at2759"/>
<dbReference type="EMBL" id="UYRU01044771">
    <property type="protein sequence ID" value="VDK87701.1"/>
    <property type="molecule type" value="Genomic_DNA"/>
</dbReference>
<gene>
    <name evidence="1" type="ORF">DILT_LOCUS4063</name>
</gene>
<evidence type="ECO:0000313" key="2">
    <source>
        <dbReference type="Proteomes" id="UP000281553"/>
    </source>
</evidence>
<reference evidence="1 2" key="1">
    <citation type="submission" date="2018-11" db="EMBL/GenBank/DDBJ databases">
        <authorList>
            <consortium name="Pathogen Informatics"/>
        </authorList>
    </citation>
    <scope>NUCLEOTIDE SEQUENCE [LARGE SCALE GENOMIC DNA]</scope>
</reference>
<accession>A0A3P6VBM0</accession>
<keyword evidence="2" id="KW-1185">Reference proteome</keyword>
<dbReference type="AlphaFoldDB" id="A0A3P6VBM0"/>
<protein>
    <submittedName>
        <fullName evidence="1">Uncharacterized protein</fullName>
    </submittedName>
</protein>